<dbReference type="InterPro" id="IPR018077">
    <property type="entry name" value="Glyco_hydro_fam25_subgr"/>
</dbReference>
<protein>
    <submittedName>
        <fullName evidence="4">GH25 family lysozyme</fullName>
    </submittedName>
</protein>
<dbReference type="RefSeq" id="WP_343925171.1">
    <property type="nucleotide sequence ID" value="NZ_BAAAIR010000044.1"/>
</dbReference>
<keyword evidence="5" id="KW-1185">Reference proteome</keyword>
<evidence type="ECO:0000313" key="4">
    <source>
        <dbReference type="EMBL" id="MFC5297458.1"/>
    </source>
</evidence>
<evidence type="ECO:0000313" key="5">
    <source>
        <dbReference type="Proteomes" id="UP001595937"/>
    </source>
</evidence>
<keyword evidence="3" id="KW-0326">Glycosidase</keyword>
<dbReference type="SMART" id="SM00641">
    <property type="entry name" value="Glyco_25"/>
    <property type="match status" value="1"/>
</dbReference>
<evidence type="ECO:0000256" key="2">
    <source>
        <dbReference type="ARBA" id="ARBA00022801"/>
    </source>
</evidence>
<dbReference type="PROSITE" id="PS51318">
    <property type="entry name" value="TAT"/>
    <property type="match status" value="1"/>
</dbReference>
<organism evidence="4 5">
    <name type="scientific">Brachybacterium tyrofermentans</name>
    <dbReference type="NCBI Taxonomy" id="47848"/>
    <lineage>
        <taxon>Bacteria</taxon>
        <taxon>Bacillati</taxon>
        <taxon>Actinomycetota</taxon>
        <taxon>Actinomycetes</taxon>
        <taxon>Micrococcales</taxon>
        <taxon>Dermabacteraceae</taxon>
        <taxon>Brachybacterium</taxon>
    </lineage>
</organism>
<accession>A0ABW0FE44</accession>
<dbReference type="EMBL" id="JBHSLN010000021">
    <property type="protein sequence ID" value="MFC5297458.1"/>
    <property type="molecule type" value="Genomic_DNA"/>
</dbReference>
<comment type="similarity">
    <text evidence="1">Belongs to the glycosyl hydrolase 25 family.</text>
</comment>
<dbReference type="InterPro" id="IPR017853">
    <property type="entry name" value="GH"/>
</dbReference>
<name>A0ABW0FE44_9MICO</name>
<sequence length="260" mass="28543">MNTMSARPAHRVDRRTVLRSALLGTAGAAALGGTSAALLPARARAEDAGIRGQDVSSHQGNVDWAAQKELGSRFAYCKTTQGNWYPNPYFAQQYGGSYDAGLVRGAYHYAEPGNSGPVDECDYFLDNGGGWTDDGRTLPGMLDVETNPTGLGREDLQAWVTEWVDHYRTETGRTPVVYTGAWFWDDQVGPQWAPKNVPLHVAAYTENPPEGVEIPGTWNAWEIWQYSDSGPFAGDSNLFYGSEEQFEAFVSDKDYDPVSN</sequence>
<reference evidence="5" key="1">
    <citation type="journal article" date="2019" name="Int. J. Syst. Evol. Microbiol.">
        <title>The Global Catalogue of Microorganisms (GCM) 10K type strain sequencing project: providing services to taxonomists for standard genome sequencing and annotation.</title>
        <authorList>
            <consortium name="The Broad Institute Genomics Platform"/>
            <consortium name="The Broad Institute Genome Sequencing Center for Infectious Disease"/>
            <person name="Wu L."/>
            <person name="Ma J."/>
        </authorList>
    </citation>
    <scope>NUCLEOTIDE SEQUENCE [LARGE SCALE GENOMIC DNA]</scope>
    <source>
        <strain evidence="5">CGMCC 1.16455</strain>
    </source>
</reference>
<dbReference type="Proteomes" id="UP001595937">
    <property type="component" value="Unassembled WGS sequence"/>
</dbReference>
<dbReference type="InterPro" id="IPR002053">
    <property type="entry name" value="Glyco_hydro_25"/>
</dbReference>
<dbReference type="Gene3D" id="3.20.20.80">
    <property type="entry name" value="Glycosidases"/>
    <property type="match status" value="1"/>
</dbReference>
<dbReference type="PANTHER" id="PTHR34135:SF2">
    <property type="entry name" value="LYSOZYME"/>
    <property type="match status" value="1"/>
</dbReference>
<evidence type="ECO:0000256" key="3">
    <source>
        <dbReference type="ARBA" id="ARBA00023295"/>
    </source>
</evidence>
<proteinExistence type="inferred from homology"/>
<evidence type="ECO:0000256" key="1">
    <source>
        <dbReference type="ARBA" id="ARBA00010646"/>
    </source>
</evidence>
<keyword evidence="2" id="KW-0378">Hydrolase</keyword>
<dbReference type="PANTHER" id="PTHR34135">
    <property type="entry name" value="LYSOZYME"/>
    <property type="match status" value="1"/>
</dbReference>
<gene>
    <name evidence="4" type="ORF">ACFPK8_08040</name>
</gene>
<comment type="caution">
    <text evidence="4">The sequence shown here is derived from an EMBL/GenBank/DDBJ whole genome shotgun (WGS) entry which is preliminary data.</text>
</comment>
<dbReference type="Pfam" id="PF01183">
    <property type="entry name" value="Glyco_hydro_25"/>
    <property type="match status" value="1"/>
</dbReference>
<dbReference type="SUPFAM" id="SSF51445">
    <property type="entry name" value="(Trans)glycosidases"/>
    <property type="match status" value="1"/>
</dbReference>
<dbReference type="GeneID" id="303298189"/>
<dbReference type="PROSITE" id="PS51904">
    <property type="entry name" value="GLYCOSYL_HYDROL_F25_2"/>
    <property type="match status" value="1"/>
</dbReference>
<dbReference type="InterPro" id="IPR006311">
    <property type="entry name" value="TAT_signal"/>
</dbReference>